<evidence type="ECO:0000256" key="8">
    <source>
        <dbReference type="ARBA" id="ARBA00025611"/>
    </source>
</evidence>
<dbReference type="GO" id="GO:0003887">
    <property type="term" value="F:DNA-directed DNA polymerase activity"/>
    <property type="evidence" value="ECO:0007669"/>
    <property type="project" value="UniProtKB-KW"/>
</dbReference>
<dbReference type="InterPro" id="IPR004805">
    <property type="entry name" value="DnaE2/DnaE/PolC"/>
</dbReference>
<feature type="domain" description="Bacterial DNA polymerase III alpha subunit NTPase" evidence="13">
    <location>
        <begin position="229"/>
        <end position="483"/>
    </location>
</feature>
<sequence length="961" mass="107155">MSYTPLQVFSEYDLLRNPDKTDLLVSALKNKGFKAAVLANHNYLYGAEKFRQGAISAGIKPIIGLTISQTDFGEIIAIAKNFHGYQNLMKISSYLAFHPDETLSLHDKSLSFADIAMVFEDGQDVTSLANVDCFTRKELGYFPIDWVNETDAVVATALRHIDENALNFTGQAELTGHSLQDADFYASQLPPDILQNNINFSDAIQNDWPENAKHLPIFPLPEGQTDPKKYLSELVKLGLQNRFLNRKIPDNYKERLNYELKIIFQLGLADYFLVVWDIVNFARHHNIQLGAGRGSAVGSLAAYALYITTIDPIEYDLYFERFLNPKRVQLPDIDIDVPGNRRQEIVEYLQDKYSIDHFSQIGTFDTFKRRLAVRDSARIFASSEGSLKRFSRFMASNDDALEKADPENLPDAISDLPHAKEIIALAKKISGLPRHIGIHAAGIVLSPEKLVNYVPLNRVSDTTVTQFDKDDVEAIGLVKFDLLRLTNLDMIADMRALIRKNTGRRINLDHVPLDDIKVLTIFRTLQTNGIFQFESDSAKSALKQVSVSSFDDIVAVNALNRPGPSENIPAYAKGKADSRQIHIIDESLRNILQPTYGVIIYQEQVMQIAQVYAGFSLGEADVFRAAIGHKNESVLMAQHDAFIAGALKKGHDSRQAEEIFAYIERFANYGFNKSHAVAYSKLAFEMAFVKAYFPLEFFSVLLNFDSKTAYLQDVKNSGIPLAGPDINHAQSGFSSGDHVIYTGLSKIKGLNRKVAEQILNERDSRGPFPTLIDFLQRMSGSDLSENDIMQLAYAGSLDHFGYTRQELVENAASLITAMQFGGSLLSETKLNAAKEMPLLQRLQQEKAVLGFSISGHPIDSLRKEILAKGYTQINDLKADTEVKMAVMVDSVRTTRDKNGNQMAFVSISDGSGESSLTVFAREYAKAAPILKNGVLIAFIGKTQLRRGEINIIANKIKQIGD</sequence>
<evidence type="ECO:0000256" key="2">
    <source>
        <dbReference type="ARBA" id="ARBA00009496"/>
    </source>
</evidence>
<keyword evidence="5" id="KW-0548">Nucleotidyltransferase</keyword>
<evidence type="ECO:0000256" key="10">
    <source>
        <dbReference type="ARBA" id="ARBA00049244"/>
    </source>
</evidence>
<dbReference type="Gene3D" id="1.10.150.870">
    <property type="match status" value="1"/>
</dbReference>
<keyword evidence="4" id="KW-0808">Transferase</keyword>
<protein>
    <recommendedName>
        <fullName evidence="3">DNA-directed DNA polymerase</fullName>
        <ecNumber evidence="3">2.7.7.7</ecNumber>
    </recommendedName>
</protein>
<comment type="catalytic activity">
    <reaction evidence="10">
        <text>DNA(n) + a 2'-deoxyribonucleoside 5'-triphosphate = DNA(n+1) + diphosphate</text>
        <dbReference type="Rhea" id="RHEA:22508"/>
        <dbReference type="Rhea" id="RHEA-COMP:17339"/>
        <dbReference type="Rhea" id="RHEA-COMP:17340"/>
        <dbReference type="ChEBI" id="CHEBI:33019"/>
        <dbReference type="ChEBI" id="CHEBI:61560"/>
        <dbReference type="ChEBI" id="CHEBI:173112"/>
        <dbReference type="EC" id="2.7.7.7"/>
    </reaction>
</comment>
<dbReference type="Proteomes" id="UP000004959">
    <property type="component" value="Chromosome"/>
</dbReference>
<dbReference type="EMBL" id="AFVZ01000001">
    <property type="protein sequence ID" value="EHN59530.1"/>
    <property type="molecule type" value="Genomic_DNA"/>
</dbReference>
<dbReference type="GO" id="GO:0008408">
    <property type="term" value="F:3'-5' exonuclease activity"/>
    <property type="evidence" value="ECO:0007669"/>
    <property type="project" value="InterPro"/>
</dbReference>
<keyword evidence="6" id="KW-0235">DNA replication</keyword>
<evidence type="ECO:0000259" key="15">
    <source>
        <dbReference type="Pfam" id="PF17657"/>
    </source>
</evidence>
<feature type="domain" description="DNA polymerase III alpha subunit finger" evidence="15">
    <location>
        <begin position="487"/>
        <end position="650"/>
    </location>
</feature>
<dbReference type="InterPro" id="IPR029460">
    <property type="entry name" value="DNAPol_HHH"/>
</dbReference>
<dbReference type="RefSeq" id="WP_007746499.1">
    <property type="nucleotide sequence ID" value="NZ_CM001398.1"/>
</dbReference>
<dbReference type="GO" id="GO:0006260">
    <property type="term" value="P:DNA replication"/>
    <property type="evidence" value="ECO:0007669"/>
    <property type="project" value="UniProtKB-KW"/>
</dbReference>
<dbReference type="OrthoDB" id="9803237at2"/>
<dbReference type="Gene3D" id="2.40.50.140">
    <property type="entry name" value="Nucleic acid-binding proteins"/>
    <property type="match status" value="1"/>
</dbReference>
<evidence type="ECO:0000259" key="11">
    <source>
        <dbReference type="Pfam" id="PF01336"/>
    </source>
</evidence>
<name>G9WH41_9LACO</name>
<dbReference type="Pfam" id="PF02811">
    <property type="entry name" value="PHP"/>
    <property type="match status" value="1"/>
</dbReference>
<dbReference type="GO" id="GO:0005737">
    <property type="term" value="C:cytoplasm"/>
    <property type="evidence" value="ECO:0007669"/>
    <property type="project" value="UniProtKB-SubCell"/>
</dbReference>
<feature type="domain" description="DNA polymerase helix-hairpin-helix motif" evidence="14">
    <location>
        <begin position="718"/>
        <end position="807"/>
    </location>
</feature>
<dbReference type="Gene3D" id="1.10.10.1600">
    <property type="entry name" value="Bacterial DNA polymerase III alpha subunit, thumb domain"/>
    <property type="match status" value="1"/>
</dbReference>
<dbReference type="EC" id="2.7.7.7" evidence="3"/>
<evidence type="ECO:0000259" key="13">
    <source>
        <dbReference type="Pfam" id="PF07733"/>
    </source>
</evidence>
<evidence type="ECO:0000256" key="4">
    <source>
        <dbReference type="ARBA" id="ARBA00022679"/>
    </source>
</evidence>
<dbReference type="Pfam" id="PF14579">
    <property type="entry name" value="HHH_6"/>
    <property type="match status" value="1"/>
</dbReference>
<dbReference type="eggNOG" id="COG0587">
    <property type="taxonomic scope" value="Bacteria"/>
</dbReference>
<dbReference type="Pfam" id="PF07733">
    <property type="entry name" value="DNA_pol3_alpha"/>
    <property type="match status" value="1"/>
</dbReference>
<dbReference type="InterPro" id="IPR004365">
    <property type="entry name" value="NA-bd_OB_tRNA"/>
</dbReference>
<evidence type="ECO:0000256" key="5">
    <source>
        <dbReference type="ARBA" id="ARBA00022695"/>
    </source>
</evidence>
<dbReference type="HOGENOM" id="CLU_001600_0_1_9"/>
<dbReference type="InterPro" id="IPR011708">
    <property type="entry name" value="DNA_pol3_alpha_NTPase_dom"/>
</dbReference>
<comment type="subcellular location">
    <subcellularLocation>
        <location evidence="1">Cytoplasm</location>
    </subcellularLocation>
</comment>
<dbReference type="InterPro" id="IPR012340">
    <property type="entry name" value="NA-bd_OB-fold"/>
</dbReference>
<comment type="caution">
    <text evidence="16">The sequence shown here is derived from an EMBL/GenBank/DDBJ whole genome shotgun (WGS) entry which is preliminary data.</text>
</comment>
<evidence type="ECO:0000256" key="3">
    <source>
        <dbReference type="ARBA" id="ARBA00012417"/>
    </source>
</evidence>
<feature type="domain" description="OB" evidence="11">
    <location>
        <begin position="882"/>
        <end position="958"/>
    </location>
</feature>
<keyword evidence="17" id="KW-1185">Reference proteome</keyword>
<dbReference type="STRING" id="336988.NT96_00885"/>
<evidence type="ECO:0000256" key="7">
    <source>
        <dbReference type="ARBA" id="ARBA00022932"/>
    </source>
</evidence>
<dbReference type="PANTHER" id="PTHR32294">
    <property type="entry name" value="DNA POLYMERASE III SUBUNIT ALPHA"/>
    <property type="match status" value="1"/>
</dbReference>
<reference evidence="16 17" key="1">
    <citation type="journal article" date="2012" name="PLoS ONE">
        <title>Functional divergence in the genus oenococcus as predicted by genome sequencing of the newly-described species, Oenococcus kitaharae.</title>
        <authorList>
            <person name="Borneman A.R."/>
            <person name="McCarthy J.M."/>
            <person name="Chambers P.J."/>
            <person name="Bartowsky E.J."/>
        </authorList>
    </citation>
    <scope>NUCLEOTIDE SEQUENCE [LARGE SCALE GENOMIC DNA]</scope>
    <source>
        <strain evidence="17">DSM17330</strain>
    </source>
</reference>
<keyword evidence="7" id="KW-0239">DNA-directed DNA polymerase</keyword>
<accession>G9WH41</accession>
<dbReference type="AlphaFoldDB" id="G9WH41"/>
<comment type="subunit">
    <text evidence="9">DNA polymerase III contains a core (composed of alpha, epsilon and theta chains) that associates with a tau subunit. This core dimerizes to form the POLIII' complex. PolIII' associates with the gamma complex (composed of gamma, delta, delta', psi and chi chains) and with the beta chain to form the complete DNA polymerase III complex.</text>
</comment>
<evidence type="ECO:0000313" key="16">
    <source>
        <dbReference type="EMBL" id="EHN59530.1"/>
    </source>
</evidence>
<dbReference type="InterPro" id="IPR004013">
    <property type="entry name" value="PHP_dom"/>
</dbReference>
<organism evidence="16 17">
    <name type="scientific">Oenococcus kitaharae DSM 17330</name>
    <dbReference type="NCBI Taxonomy" id="1045004"/>
    <lineage>
        <taxon>Bacteria</taxon>
        <taxon>Bacillati</taxon>
        <taxon>Bacillota</taxon>
        <taxon>Bacilli</taxon>
        <taxon>Lactobacillales</taxon>
        <taxon>Lactobacillaceae</taxon>
        <taxon>Oenococcus</taxon>
    </lineage>
</organism>
<dbReference type="Gene3D" id="3.20.20.140">
    <property type="entry name" value="Metal-dependent hydrolases"/>
    <property type="match status" value="1"/>
</dbReference>
<comment type="similarity">
    <text evidence="2">Belongs to the DNA polymerase type-C family. DnaE subfamily.</text>
</comment>
<evidence type="ECO:0000256" key="6">
    <source>
        <dbReference type="ARBA" id="ARBA00022705"/>
    </source>
</evidence>
<dbReference type="CDD" id="cd04485">
    <property type="entry name" value="DnaE_OBF"/>
    <property type="match status" value="1"/>
</dbReference>
<feature type="domain" description="PHP" evidence="12">
    <location>
        <begin position="7"/>
        <end position="96"/>
    </location>
</feature>
<dbReference type="CDD" id="cd07431">
    <property type="entry name" value="PHP_PolIIIA"/>
    <property type="match status" value="1"/>
</dbReference>
<dbReference type="Pfam" id="PF17657">
    <property type="entry name" value="DNA_pol3_finger"/>
    <property type="match status" value="1"/>
</dbReference>
<dbReference type="PANTHER" id="PTHR32294:SF0">
    <property type="entry name" value="DNA POLYMERASE III SUBUNIT ALPHA"/>
    <property type="match status" value="1"/>
</dbReference>
<gene>
    <name evidence="16" type="ORF">OKIT_1447</name>
</gene>
<dbReference type="NCBIfam" id="TIGR00594">
    <property type="entry name" value="polc"/>
    <property type="match status" value="1"/>
</dbReference>
<proteinExistence type="inferred from homology"/>
<dbReference type="Pfam" id="PF01336">
    <property type="entry name" value="tRNA_anti-codon"/>
    <property type="match status" value="1"/>
</dbReference>
<evidence type="ECO:0000259" key="12">
    <source>
        <dbReference type="Pfam" id="PF02811"/>
    </source>
</evidence>
<dbReference type="InterPro" id="IPR040982">
    <property type="entry name" value="DNA_pol3_finger"/>
</dbReference>
<dbReference type="InterPro" id="IPR041931">
    <property type="entry name" value="DNA_pol3_alpha_thumb_dom"/>
</dbReference>
<evidence type="ECO:0000256" key="1">
    <source>
        <dbReference type="ARBA" id="ARBA00004496"/>
    </source>
</evidence>
<dbReference type="PATRIC" id="fig|1045004.4.peg.1422"/>
<evidence type="ECO:0000256" key="9">
    <source>
        <dbReference type="ARBA" id="ARBA00026073"/>
    </source>
</evidence>
<comment type="function">
    <text evidence="8">DNA polymerase III is a complex, multichain enzyme responsible for most of the replicative synthesis in bacteria. This DNA polymerase also exhibits 3' to 5' exonuclease activity. The alpha chain is the DNA polymerase.</text>
</comment>
<evidence type="ECO:0000259" key="14">
    <source>
        <dbReference type="Pfam" id="PF14579"/>
    </source>
</evidence>
<dbReference type="GO" id="GO:0003676">
    <property type="term" value="F:nucleic acid binding"/>
    <property type="evidence" value="ECO:0007669"/>
    <property type="project" value="InterPro"/>
</dbReference>
<evidence type="ECO:0000313" key="17">
    <source>
        <dbReference type="Proteomes" id="UP000004959"/>
    </source>
</evidence>